<dbReference type="PANTHER" id="PTHR14084">
    <property type="entry name" value="KYNURENINASE"/>
    <property type="match status" value="1"/>
</dbReference>
<dbReference type="NCBIfam" id="TIGR01814">
    <property type="entry name" value="kynureninase"/>
    <property type="match status" value="1"/>
</dbReference>
<organism evidence="6 7">
    <name type="scientific">Halomarina salina</name>
    <dbReference type="NCBI Taxonomy" id="1872699"/>
    <lineage>
        <taxon>Archaea</taxon>
        <taxon>Methanobacteriati</taxon>
        <taxon>Methanobacteriota</taxon>
        <taxon>Stenosarchaea group</taxon>
        <taxon>Halobacteria</taxon>
        <taxon>Halobacteriales</taxon>
        <taxon>Natronomonadaceae</taxon>
        <taxon>Halomarina</taxon>
    </lineage>
</organism>
<reference evidence="6 7" key="1">
    <citation type="journal article" date="2019" name="Int. J. Syst. Evol. Microbiol.">
        <title>The Global Catalogue of Microorganisms (GCM) 10K type strain sequencing project: providing services to taxonomists for standard genome sequencing and annotation.</title>
        <authorList>
            <consortium name="The Broad Institute Genomics Platform"/>
            <consortium name="The Broad Institute Genome Sequencing Center for Infectious Disease"/>
            <person name="Wu L."/>
            <person name="Ma J."/>
        </authorList>
    </citation>
    <scope>NUCLEOTIDE SEQUENCE [LARGE SCALE GENOMIC DNA]</scope>
    <source>
        <strain evidence="6 7">CGMCC 1.12543</strain>
    </source>
</reference>
<dbReference type="InterPro" id="IPR010111">
    <property type="entry name" value="Kynureninase"/>
</dbReference>
<protein>
    <recommendedName>
        <fullName evidence="4">Kynureninase</fullName>
        <ecNumber evidence="4">3.7.1.3</ecNumber>
    </recommendedName>
</protein>
<comment type="pathway">
    <text evidence="4">Cofactor biosynthesis; NAD(+) biosynthesis; quinolinate from L-kynurenine: step 2/3.</text>
</comment>
<comment type="pathway">
    <text evidence="4">Amino-acid degradation; L-kynurenine degradation; L-alanine and anthranilate from L-kynurenine: step 1/1.</text>
</comment>
<dbReference type="EMBL" id="JBHSQH010000001">
    <property type="protein sequence ID" value="MFC5969736.1"/>
    <property type="molecule type" value="Genomic_DNA"/>
</dbReference>
<keyword evidence="7" id="KW-1185">Reference proteome</keyword>
<sequence length="445" mass="48417">MDDAPVDSLAAARERDREDPLASFGERFHLPEELYMDGNSLGPISTDAERTLDRVVEEWRERGIEGWTDADPPWFGYAEHLGDRLAPLVGAHEDEVVVGNSTTVNIHTLIGTFLDSEAAASDSEAAASDSEAAASDSEAAPGAVLVNDLDFPTDHYAVRAQFRQRGLDPDEHLIAVESRDGRTIEEDDIEAALESHDVSIVFMPSVLYRSGQLLDVERITRAAHDHDALAGFDLAHSVGVVPHDLSGLGVDFAVWCHYKYLNAGPGAVAGLYVNREHFGTPPALAGWWGHDKATQFEMRHEFTPADTAGAWQIGTPPLLAAAPLDGALDVVEDAGICAIREKSLALTDVLVDVVDSLPEYAVGTPRGHERRGGHVAVEHPEGYRIVQALGDRGVVVDFRPPNVVRVCPSPLYTSFEDVWRVGEHLESVVADREYERFDPRGDGVT</sequence>
<comment type="catalytic activity">
    <reaction evidence="4">
        <text>L-kynurenine + H2O = anthranilate + L-alanine + H(+)</text>
        <dbReference type="Rhea" id="RHEA:16813"/>
        <dbReference type="ChEBI" id="CHEBI:15377"/>
        <dbReference type="ChEBI" id="CHEBI:15378"/>
        <dbReference type="ChEBI" id="CHEBI:16567"/>
        <dbReference type="ChEBI" id="CHEBI:57959"/>
        <dbReference type="ChEBI" id="CHEBI:57972"/>
        <dbReference type="EC" id="3.7.1.3"/>
    </reaction>
</comment>
<keyword evidence="2 4" id="KW-0378">Hydrolase</keyword>
<evidence type="ECO:0000256" key="1">
    <source>
        <dbReference type="ARBA" id="ARBA00022642"/>
    </source>
</evidence>
<keyword evidence="1 4" id="KW-0662">Pyridine nucleotide biosynthesis</keyword>
<proteinExistence type="inferred from homology"/>
<dbReference type="Gene3D" id="3.90.1150.10">
    <property type="entry name" value="Aspartate Aminotransferase, domain 1"/>
    <property type="match status" value="1"/>
</dbReference>
<comment type="caution">
    <text evidence="6">The sequence shown here is derived from an EMBL/GenBank/DDBJ whole genome shotgun (WGS) entry which is preliminary data.</text>
</comment>
<evidence type="ECO:0000256" key="4">
    <source>
        <dbReference type="PIRNR" id="PIRNR038800"/>
    </source>
</evidence>
<dbReference type="InterPro" id="IPR015422">
    <property type="entry name" value="PyrdxlP-dep_Trfase_small"/>
</dbReference>
<evidence type="ECO:0000256" key="3">
    <source>
        <dbReference type="ARBA" id="ARBA00022898"/>
    </source>
</evidence>
<dbReference type="PIRSF" id="PIRSF038800">
    <property type="entry name" value="KYNU"/>
    <property type="match status" value="1"/>
</dbReference>
<dbReference type="SUPFAM" id="SSF53383">
    <property type="entry name" value="PLP-dependent transferases"/>
    <property type="match status" value="1"/>
</dbReference>
<comment type="subunit">
    <text evidence="4">Homodimer.</text>
</comment>
<dbReference type="AlphaFoldDB" id="A0ABD5RH93"/>
<dbReference type="InterPro" id="IPR015421">
    <property type="entry name" value="PyrdxlP-dep_Trfase_major"/>
</dbReference>
<dbReference type="HAMAP" id="MF_01970">
    <property type="entry name" value="Kynureninase"/>
    <property type="match status" value="1"/>
</dbReference>
<evidence type="ECO:0000256" key="5">
    <source>
        <dbReference type="SAM" id="MobiDB-lite"/>
    </source>
</evidence>
<dbReference type="GO" id="GO:0030429">
    <property type="term" value="F:kynureninase activity"/>
    <property type="evidence" value="ECO:0007669"/>
    <property type="project" value="UniProtKB-EC"/>
</dbReference>
<dbReference type="Proteomes" id="UP001596099">
    <property type="component" value="Unassembled WGS sequence"/>
</dbReference>
<dbReference type="RefSeq" id="WP_247418059.1">
    <property type="nucleotide sequence ID" value="NZ_JALLGW010000001.1"/>
</dbReference>
<evidence type="ECO:0000313" key="7">
    <source>
        <dbReference type="Proteomes" id="UP001596099"/>
    </source>
</evidence>
<dbReference type="EC" id="3.7.1.3" evidence="4"/>
<keyword evidence="3 4" id="KW-0663">Pyridoxal phosphate</keyword>
<evidence type="ECO:0000256" key="2">
    <source>
        <dbReference type="ARBA" id="ARBA00022801"/>
    </source>
</evidence>
<gene>
    <name evidence="6" type="primary">kynU</name>
    <name evidence="6" type="ORF">ACFPYI_00180</name>
</gene>
<comment type="function">
    <text evidence="4">Catalyzes the cleavage of L-kynurenine (L-Kyn) and L-3-hydroxykynurenine (L-3OHKyn) into anthranilic acid (AA) and 3-hydroxyanthranilic acid (3-OHAA), respectively.</text>
</comment>
<name>A0ABD5RH93_9EURY</name>
<comment type="cofactor">
    <cofactor evidence="4">
        <name>pyridoxal 5'-phosphate</name>
        <dbReference type="ChEBI" id="CHEBI:597326"/>
    </cofactor>
</comment>
<evidence type="ECO:0000313" key="6">
    <source>
        <dbReference type="EMBL" id="MFC5969736.1"/>
    </source>
</evidence>
<dbReference type="PANTHER" id="PTHR14084:SF0">
    <property type="entry name" value="KYNURENINASE"/>
    <property type="match status" value="1"/>
</dbReference>
<dbReference type="Pfam" id="PF22580">
    <property type="entry name" value="KYNU_C"/>
    <property type="match status" value="1"/>
</dbReference>
<dbReference type="GO" id="GO:0019363">
    <property type="term" value="P:pyridine nucleotide biosynthetic process"/>
    <property type="evidence" value="ECO:0007669"/>
    <property type="project" value="UniProtKB-KW"/>
</dbReference>
<feature type="compositionally biased region" description="Basic and acidic residues" evidence="5">
    <location>
        <begin position="12"/>
        <end position="23"/>
    </location>
</feature>
<accession>A0ABD5RH93</accession>
<dbReference type="Gene3D" id="3.40.640.10">
    <property type="entry name" value="Type I PLP-dependent aspartate aminotransferase-like (Major domain)"/>
    <property type="match status" value="1"/>
</dbReference>
<dbReference type="InterPro" id="IPR015424">
    <property type="entry name" value="PyrdxlP-dep_Trfase"/>
</dbReference>
<comment type="similarity">
    <text evidence="4">Belongs to the kynureninase family.</text>
</comment>
<comment type="catalytic activity">
    <reaction evidence="4">
        <text>3-hydroxy-L-kynurenine + H2O = 3-hydroxyanthranilate + L-alanine + H(+)</text>
        <dbReference type="Rhea" id="RHEA:25143"/>
        <dbReference type="ChEBI" id="CHEBI:15377"/>
        <dbReference type="ChEBI" id="CHEBI:15378"/>
        <dbReference type="ChEBI" id="CHEBI:36559"/>
        <dbReference type="ChEBI" id="CHEBI:57972"/>
        <dbReference type="ChEBI" id="CHEBI:58125"/>
        <dbReference type="EC" id="3.7.1.3"/>
    </reaction>
</comment>
<feature type="region of interest" description="Disordered" evidence="5">
    <location>
        <begin position="1"/>
        <end position="23"/>
    </location>
</feature>